<dbReference type="Proteomes" id="UP000887579">
    <property type="component" value="Unplaced"/>
</dbReference>
<evidence type="ECO:0000313" key="1">
    <source>
        <dbReference type="Proteomes" id="UP000887579"/>
    </source>
</evidence>
<protein>
    <submittedName>
        <fullName evidence="2">Glucuronosyltransferase</fullName>
    </submittedName>
</protein>
<dbReference type="WBParaSite" id="ES5_v2.g12254.t1">
    <property type="protein sequence ID" value="ES5_v2.g12254.t1"/>
    <property type="gene ID" value="ES5_v2.g12254"/>
</dbReference>
<accession>A0AC34F5N3</accession>
<proteinExistence type="predicted"/>
<name>A0AC34F5N3_9BILA</name>
<evidence type="ECO:0000313" key="2">
    <source>
        <dbReference type="WBParaSite" id="ES5_v2.g12254.t1"/>
    </source>
</evidence>
<reference evidence="2" key="1">
    <citation type="submission" date="2022-11" db="UniProtKB">
        <authorList>
            <consortium name="WormBaseParasite"/>
        </authorList>
    </citation>
    <scope>IDENTIFICATION</scope>
</reference>
<sequence length="217" mass="24921">MMFVAVDEMIDFPGPIFHNIIYIGGLGMKTADAKNETLRTPFDLEMTKGKKGIVYFSLGSNCDTTFLPKSVKKNLIDAFAQFSDYHFIIKLEATDDYGNSYAKTKLNIFVTNWAPQTLLLQHPRLKLFFTHGGYNSLLEVAHSGIPVLLMPMMYDQTRNGQVVERNGWGKVLDKIKLLNGKENVVELLNEMLNNEKKWWKATRVKSSFNEFKYYNTK</sequence>
<organism evidence="1 2">
    <name type="scientific">Panagrolaimus sp. ES5</name>
    <dbReference type="NCBI Taxonomy" id="591445"/>
    <lineage>
        <taxon>Eukaryota</taxon>
        <taxon>Metazoa</taxon>
        <taxon>Ecdysozoa</taxon>
        <taxon>Nematoda</taxon>
        <taxon>Chromadorea</taxon>
        <taxon>Rhabditida</taxon>
        <taxon>Tylenchina</taxon>
        <taxon>Panagrolaimomorpha</taxon>
        <taxon>Panagrolaimoidea</taxon>
        <taxon>Panagrolaimidae</taxon>
        <taxon>Panagrolaimus</taxon>
    </lineage>
</organism>